<proteinExistence type="predicted"/>
<dbReference type="SUPFAM" id="SSF52833">
    <property type="entry name" value="Thioredoxin-like"/>
    <property type="match status" value="1"/>
</dbReference>
<keyword evidence="3" id="KW-1185">Reference proteome</keyword>
<dbReference type="InterPro" id="IPR040079">
    <property type="entry name" value="Glutathione_S-Trfase"/>
</dbReference>
<dbReference type="Pfam" id="PF13409">
    <property type="entry name" value="GST_N_2"/>
    <property type="match status" value="1"/>
</dbReference>
<accession>A0ABN1JQ21</accession>
<protein>
    <submittedName>
        <fullName evidence="2">Glutathione S-transferase family protein</fullName>
    </submittedName>
</protein>
<dbReference type="PROSITE" id="PS50404">
    <property type="entry name" value="GST_NTER"/>
    <property type="match status" value="1"/>
</dbReference>
<gene>
    <name evidence="2" type="ORF">GCM10009107_09810</name>
</gene>
<name>A0ABN1JQ21_9BURK</name>
<dbReference type="InterPro" id="IPR036282">
    <property type="entry name" value="Glutathione-S-Trfase_C_sf"/>
</dbReference>
<dbReference type="CDD" id="cd03057">
    <property type="entry name" value="GST_N_Beta"/>
    <property type="match status" value="1"/>
</dbReference>
<evidence type="ECO:0000313" key="2">
    <source>
        <dbReference type="EMBL" id="GAA0744390.1"/>
    </source>
</evidence>
<dbReference type="Pfam" id="PF14497">
    <property type="entry name" value="GST_C_3"/>
    <property type="match status" value="1"/>
</dbReference>
<evidence type="ECO:0000313" key="3">
    <source>
        <dbReference type="Proteomes" id="UP001500279"/>
    </source>
</evidence>
<dbReference type="Gene3D" id="1.20.1050.10">
    <property type="match status" value="1"/>
</dbReference>
<dbReference type="EMBL" id="BAAAEW010000004">
    <property type="protein sequence ID" value="GAA0744390.1"/>
    <property type="molecule type" value="Genomic_DNA"/>
</dbReference>
<reference evidence="2 3" key="1">
    <citation type="journal article" date="2019" name="Int. J. Syst. Evol. Microbiol.">
        <title>The Global Catalogue of Microorganisms (GCM) 10K type strain sequencing project: providing services to taxonomists for standard genome sequencing and annotation.</title>
        <authorList>
            <consortium name="The Broad Institute Genomics Platform"/>
            <consortium name="The Broad Institute Genome Sequencing Center for Infectious Disease"/>
            <person name="Wu L."/>
            <person name="Ma J."/>
        </authorList>
    </citation>
    <scope>NUCLEOTIDE SEQUENCE [LARGE SCALE GENOMIC DNA]</scope>
    <source>
        <strain evidence="2 3">JCM 15503</strain>
    </source>
</reference>
<comment type="caution">
    <text evidence="2">The sequence shown here is derived from an EMBL/GenBank/DDBJ whole genome shotgun (WGS) entry which is preliminary data.</text>
</comment>
<evidence type="ECO:0000259" key="1">
    <source>
        <dbReference type="PROSITE" id="PS50404"/>
    </source>
</evidence>
<feature type="domain" description="GST N-terminal" evidence="1">
    <location>
        <begin position="25"/>
        <end position="106"/>
    </location>
</feature>
<dbReference type="PANTHER" id="PTHR44051:SF8">
    <property type="entry name" value="GLUTATHIONE S-TRANSFERASE GSTA"/>
    <property type="match status" value="1"/>
</dbReference>
<dbReference type="Proteomes" id="UP001500279">
    <property type="component" value="Unassembled WGS sequence"/>
</dbReference>
<dbReference type="PANTHER" id="PTHR44051">
    <property type="entry name" value="GLUTATHIONE S-TRANSFERASE-RELATED"/>
    <property type="match status" value="1"/>
</dbReference>
<dbReference type="Gene3D" id="3.40.30.10">
    <property type="entry name" value="Glutaredoxin"/>
    <property type="match status" value="1"/>
</dbReference>
<dbReference type="InterPro" id="IPR036249">
    <property type="entry name" value="Thioredoxin-like_sf"/>
</dbReference>
<dbReference type="InterPro" id="IPR004046">
    <property type="entry name" value="GST_C"/>
</dbReference>
<dbReference type="InterPro" id="IPR004045">
    <property type="entry name" value="Glutathione_S-Trfase_N"/>
</dbReference>
<organism evidence="2 3">
    <name type="scientific">Ideonella azotifigens</name>
    <dbReference type="NCBI Taxonomy" id="513160"/>
    <lineage>
        <taxon>Bacteria</taxon>
        <taxon>Pseudomonadati</taxon>
        <taxon>Pseudomonadota</taxon>
        <taxon>Betaproteobacteria</taxon>
        <taxon>Burkholderiales</taxon>
        <taxon>Sphaerotilaceae</taxon>
        <taxon>Ideonella</taxon>
    </lineage>
</organism>
<sequence length="234" mass="25695">MDGWGARSQNAPVSLPEAAVALDAPTFTLYGAKASGAVAVEAALTLLTLPYQLIEGATWAEPEARERVAPVNAMRQIPTLVLPGGQVMTESAAILIYLADLHPAAGLAPAPEDPLRAQFLRWMLYVSSAIYALHWIKPDVQRIGAPTTAREQVVNAVHERIAFCWQHMDSQLAPGQYLLGDTLTVLDLYVAVVSRFGPWRERFCEAAPRMAQAMARVDAHPRLQALWRERFDEA</sequence>
<dbReference type="SUPFAM" id="SSF47616">
    <property type="entry name" value="GST C-terminal domain-like"/>
    <property type="match status" value="1"/>
</dbReference>
<dbReference type="SFLD" id="SFLDS00019">
    <property type="entry name" value="Glutathione_Transferase_(cytos"/>
    <property type="match status" value="1"/>
</dbReference>